<keyword evidence="2" id="KW-1133">Transmembrane helix</keyword>
<protein>
    <submittedName>
        <fullName evidence="3">Uncharacterized protein</fullName>
    </submittedName>
</protein>
<feature type="region of interest" description="Disordered" evidence="1">
    <location>
        <begin position="54"/>
        <end position="110"/>
    </location>
</feature>
<keyword evidence="2" id="KW-0812">Transmembrane</keyword>
<feature type="compositionally biased region" description="Basic residues" evidence="1">
    <location>
        <begin position="89"/>
        <end position="98"/>
    </location>
</feature>
<keyword evidence="4" id="KW-1185">Reference proteome</keyword>
<dbReference type="Proteomes" id="UP000595636">
    <property type="component" value="Chromosome"/>
</dbReference>
<name>A0A7T7KYU3_9ACTN</name>
<keyword evidence="2" id="KW-0472">Membrane</keyword>
<feature type="transmembrane region" description="Helical" evidence="2">
    <location>
        <begin position="114"/>
        <end position="139"/>
    </location>
</feature>
<proteinExistence type="predicted"/>
<dbReference type="AlphaFoldDB" id="A0A7T7KYU3"/>
<reference evidence="3 4" key="1">
    <citation type="submission" date="2020-12" db="EMBL/GenBank/DDBJ databases">
        <title>A novel species.</title>
        <authorList>
            <person name="Li K."/>
        </authorList>
    </citation>
    <scope>NUCLEOTIDE SEQUENCE [LARGE SCALE GENOMIC DNA]</scope>
    <source>
        <strain evidence="3 4">ZYC-3</strain>
    </source>
</reference>
<evidence type="ECO:0000256" key="1">
    <source>
        <dbReference type="SAM" id="MobiDB-lite"/>
    </source>
</evidence>
<dbReference type="RefSeq" id="WP_200398138.1">
    <property type="nucleotide sequence ID" value="NZ_CP066831.1"/>
</dbReference>
<dbReference type="KEGG" id="slf:JEQ17_30500"/>
<organism evidence="3 4">
    <name type="scientific">Streptomyces liliifuscus</name>
    <dbReference type="NCBI Taxonomy" id="2797636"/>
    <lineage>
        <taxon>Bacteria</taxon>
        <taxon>Bacillati</taxon>
        <taxon>Actinomycetota</taxon>
        <taxon>Actinomycetes</taxon>
        <taxon>Kitasatosporales</taxon>
        <taxon>Streptomycetaceae</taxon>
        <taxon>Streptomyces</taxon>
    </lineage>
</organism>
<gene>
    <name evidence="3" type="ORF">JEQ17_30500</name>
</gene>
<evidence type="ECO:0000256" key="2">
    <source>
        <dbReference type="SAM" id="Phobius"/>
    </source>
</evidence>
<evidence type="ECO:0000313" key="3">
    <source>
        <dbReference type="EMBL" id="QQM43307.1"/>
    </source>
</evidence>
<sequence>MAEYEGMDALMAALTDEPLPEDARDDAEFLAEHRSALADVALLREQLRIMGDTLAAGTPVTEGDRPDPEAEPSPASAPRRTPKPLRTPKPSRKPKSLRAPKPSRPSQPPWYRRYAGVALGTLVVGAGTAMLGGMVWLGVQGGVGDGGADSSAAKQDDGAGDASLYSPEMHLACSKVLVEGTVQSITPAADGNVSVVLKVKRYYRPEQSVADRPTITVTLLGSAKEDLEVGTYTLVRVPVFPQDRQDWETGPGVADARKDILKALPKARGMECAGPNGG</sequence>
<feature type="region of interest" description="Disordered" evidence="1">
    <location>
        <begin position="1"/>
        <end position="27"/>
    </location>
</feature>
<evidence type="ECO:0000313" key="4">
    <source>
        <dbReference type="Proteomes" id="UP000595636"/>
    </source>
</evidence>
<accession>A0A7T7KYU3</accession>
<dbReference type="EMBL" id="CP066831">
    <property type="protein sequence ID" value="QQM43307.1"/>
    <property type="molecule type" value="Genomic_DNA"/>
</dbReference>